<reference evidence="2 3" key="2">
    <citation type="submission" date="2025-05" db="UniProtKB">
        <authorList>
            <consortium name="RefSeq"/>
        </authorList>
    </citation>
    <scope>IDENTIFICATION</scope>
    <source>
        <tissue evidence="2 3">Leaf</tissue>
    </source>
</reference>
<dbReference type="RefSeq" id="XP_056690780.1">
    <property type="nucleotide sequence ID" value="XM_056834802.1"/>
</dbReference>
<dbReference type="GeneID" id="130466061"/>
<evidence type="ECO:0008006" key="4">
    <source>
        <dbReference type="Google" id="ProtNLM"/>
    </source>
</evidence>
<keyword evidence="1" id="KW-1185">Reference proteome</keyword>
<protein>
    <recommendedName>
        <fullName evidence="4">G-patch domain-containing protein</fullName>
    </recommendedName>
</protein>
<organism evidence="1 3">
    <name type="scientific">Spinacia oleracea</name>
    <name type="common">Spinach</name>
    <dbReference type="NCBI Taxonomy" id="3562"/>
    <lineage>
        <taxon>Eukaryota</taxon>
        <taxon>Viridiplantae</taxon>
        <taxon>Streptophyta</taxon>
        <taxon>Embryophyta</taxon>
        <taxon>Tracheophyta</taxon>
        <taxon>Spermatophyta</taxon>
        <taxon>Magnoliopsida</taxon>
        <taxon>eudicotyledons</taxon>
        <taxon>Gunneridae</taxon>
        <taxon>Pentapetalae</taxon>
        <taxon>Caryophyllales</taxon>
        <taxon>Chenopodiaceae</taxon>
        <taxon>Chenopodioideae</taxon>
        <taxon>Anserineae</taxon>
        <taxon>Spinacia</taxon>
    </lineage>
</organism>
<gene>
    <name evidence="2 3" type="primary">LOC130466061</name>
</gene>
<proteinExistence type="predicted"/>
<name>A0ABM3R597_SPIOL</name>
<dbReference type="Proteomes" id="UP000813463">
    <property type="component" value="Chromosome 1"/>
</dbReference>
<dbReference type="RefSeq" id="XP_056690779.1">
    <property type="nucleotide sequence ID" value="XM_056834801.1"/>
</dbReference>
<evidence type="ECO:0000313" key="1">
    <source>
        <dbReference type="Proteomes" id="UP000813463"/>
    </source>
</evidence>
<reference evidence="1" key="1">
    <citation type="journal article" date="2021" name="Nat. Commun.">
        <title>Genomic analyses provide insights into spinach domestication and the genetic basis of agronomic traits.</title>
        <authorList>
            <person name="Cai X."/>
            <person name="Sun X."/>
            <person name="Xu C."/>
            <person name="Sun H."/>
            <person name="Wang X."/>
            <person name="Ge C."/>
            <person name="Zhang Z."/>
            <person name="Wang Q."/>
            <person name="Fei Z."/>
            <person name="Jiao C."/>
            <person name="Wang Q."/>
        </authorList>
    </citation>
    <scope>NUCLEOTIDE SEQUENCE [LARGE SCALE GENOMIC DNA]</scope>
    <source>
        <strain evidence="1">cv. Varoflay</strain>
    </source>
</reference>
<evidence type="ECO:0000313" key="3">
    <source>
        <dbReference type="RefSeq" id="XP_056690780.1"/>
    </source>
</evidence>
<sequence length="154" mass="18057">MRNQMVGLFLQGDSKSGFHGGRYGKDLGERIGREGYGKGIGMGISSGKATPVWISRRSELVVFMEEDEPKEWVAQVFSLMLICLGKNNKLYRNETRWKNSKLHKLQSKLHNKLQSELYCELHNELHNKLYMKLLWWLMGKISLLWRMRRKALLM</sequence>
<accession>A0ABM3R597</accession>
<evidence type="ECO:0000313" key="2">
    <source>
        <dbReference type="RefSeq" id="XP_056690779.1"/>
    </source>
</evidence>